<gene>
    <name evidence="2" type="ORF">GCM10007028_36640</name>
</gene>
<comment type="caution">
    <text evidence="2">The sequence shown here is derived from an EMBL/GenBank/DDBJ whole genome shotgun (WGS) entry which is preliminary data.</text>
</comment>
<sequence length="255" mass="29893">MIKFFRKIRQNLLVENKTGKYFKYAIGEILLVVIGILIALQINNWNENRKNNNIEQSTLISLKSDLESALVQLNNKIGQNRDYKQMDSILLDVIHFKKDISEDSLVGLTLSHIFSPGFDPELGTLNEILSTGKMEIIQNRNLRKHISTWNKYMDELEEVDEKLAHFDLQVKDPLYSKQLPYRNSISAYLNYNLKTNYEFPKSNFEWNSKALLQNKEFENMLSNYIIYSTIQYGRLSDIKQNINEMITLINQDINN</sequence>
<accession>A0A918RE10</accession>
<name>A0A918RE10_9FLAO</name>
<dbReference type="RefSeq" id="WP_189362901.1">
    <property type="nucleotide sequence ID" value="NZ_BMWZ01000033.1"/>
</dbReference>
<organism evidence="2 3">
    <name type="scientific">Algibacter mikhailovii</name>
    <dbReference type="NCBI Taxonomy" id="425498"/>
    <lineage>
        <taxon>Bacteria</taxon>
        <taxon>Pseudomonadati</taxon>
        <taxon>Bacteroidota</taxon>
        <taxon>Flavobacteriia</taxon>
        <taxon>Flavobacteriales</taxon>
        <taxon>Flavobacteriaceae</taxon>
        <taxon>Algibacter</taxon>
    </lineage>
</organism>
<reference evidence="2" key="2">
    <citation type="submission" date="2020-09" db="EMBL/GenBank/DDBJ databases">
        <authorList>
            <person name="Sun Q."/>
            <person name="Kim S."/>
        </authorList>
    </citation>
    <scope>NUCLEOTIDE SEQUENCE</scope>
    <source>
        <strain evidence="2">KCTC 12710</strain>
    </source>
</reference>
<keyword evidence="1" id="KW-0812">Transmembrane</keyword>
<reference evidence="2" key="1">
    <citation type="journal article" date="2014" name="Int. J. Syst. Evol. Microbiol.">
        <title>Complete genome sequence of Corynebacterium casei LMG S-19264T (=DSM 44701T), isolated from a smear-ripened cheese.</title>
        <authorList>
            <consortium name="US DOE Joint Genome Institute (JGI-PGF)"/>
            <person name="Walter F."/>
            <person name="Albersmeier A."/>
            <person name="Kalinowski J."/>
            <person name="Ruckert C."/>
        </authorList>
    </citation>
    <scope>NUCLEOTIDE SEQUENCE</scope>
    <source>
        <strain evidence="2">KCTC 12710</strain>
    </source>
</reference>
<evidence type="ECO:0000313" key="3">
    <source>
        <dbReference type="Proteomes" id="UP000636004"/>
    </source>
</evidence>
<keyword evidence="1" id="KW-0472">Membrane</keyword>
<proteinExistence type="predicted"/>
<evidence type="ECO:0000313" key="2">
    <source>
        <dbReference type="EMBL" id="GGZ95388.1"/>
    </source>
</evidence>
<dbReference type="Pfam" id="PF19578">
    <property type="entry name" value="DUF6090"/>
    <property type="match status" value="1"/>
</dbReference>
<dbReference type="Proteomes" id="UP000636004">
    <property type="component" value="Unassembled WGS sequence"/>
</dbReference>
<dbReference type="EMBL" id="BMWZ01000033">
    <property type="protein sequence ID" value="GGZ95388.1"/>
    <property type="molecule type" value="Genomic_DNA"/>
</dbReference>
<dbReference type="AlphaFoldDB" id="A0A918RE10"/>
<feature type="transmembrane region" description="Helical" evidence="1">
    <location>
        <begin position="21"/>
        <end position="42"/>
    </location>
</feature>
<dbReference type="InterPro" id="IPR045749">
    <property type="entry name" value="DUF6090"/>
</dbReference>
<keyword evidence="3" id="KW-1185">Reference proteome</keyword>
<protein>
    <submittedName>
        <fullName evidence="2">Uncharacterized protein</fullName>
    </submittedName>
</protein>
<evidence type="ECO:0000256" key="1">
    <source>
        <dbReference type="SAM" id="Phobius"/>
    </source>
</evidence>
<keyword evidence="1" id="KW-1133">Transmembrane helix</keyword>